<evidence type="ECO:0000313" key="2">
    <source>
        <dbReference type="Proteomes" id="UP000828941"/>
    </source>
</evidence>
<organism evidence="1 2">
    <name type="scientific">Bauhinia variegata</name>
    <name type="common">Purple orchid tree</name>
    <name type="synonym">Phanera variegata</name>
    <dbReference type="NCBI Taxonomy" id="167791"/>
    <lineage>
        <taxon>Eukaryota</taxon>
        <taxon>Viridiplantae</taxon>
        <taxon>Streptophyta</taxon>
        <taxon>Embryophyta</taxon>
        <taxon>Tracheophyta</taxon>
        <taxon>Spermatophyta</taxon>
        <taxon>Magnoliopsida</taxon>
        <taxon>eudicotyledons</taxon>
        <taxon>Gunneridae</taxon>
        <taxon>Pentapetalae</taxon>
        <taxon>rosids</taxon>
        <taxon>fabids</taxon>
        <taxon>Fabales</taxon>
        <taxon>Fabaceae</taxon>
        <taxon>Cercidoideae</taxon>
        <taxon>Cercideae</taxon>
        <taxon>Bauhiniinae</taxon>
        <taxon>Bauhinia</taxon>
    </lineage>
</organism>
<evidence type="ECO:0000313" key="1">
    <source>
        <dbReference type="EMBL" id="KAI4354075.1"/>
    </source>
</evidence>
<reference evidence="1 2" key="1">
    <citation type="journal article" date="2022" name="DNA Res.">
        <title>Chromosomal-level genome assembly of the orchid tree Bauhinia variegata (Leguminosae; Cercidoideae) supports the allotetraploid origin hypothesis of Bauhinia.</title>
        <authorList>
            <person name="Zhong Y."/>
            <person name="Chen Y."/>
            <person name="Zheng D."/>
            <person name="Pang J."/>
            <person name="Liu Y."/>
            <person name="Luo S."/>
            <person name="Meng S."/>
            <person name="Qian L."/>
            <person name="Wei D."/>
            <person name="Dai S."/>
            <person name="Zhou R."/>
        </authorList>
    </citation>
    <scope>NUCLEOTIDE SEQUENCE [LARGE SCALE GENOMIC DNA]</scope>
    <source>
        <strain evidence="1">BV-YZ2020</strain>
    </source>
</reference>
<dbReference type="EMBL" id="CM039427">
    <property type="protein sequence ID" value="KAI4354075.1"/>
    <property type="molecule type" value="Genomic_DNA"/>
</dbReference>
<proteinExistence type="predicted"/>
<comment type="caution">
    <text evidence="1">The sequence shown here is derived from an EMBL/GenBank/DDBJ whole genome shotgun (WGS) entry which is preliminary data.</text>
</comment>
<dbReference type="Proteomes" id="UP000828941">
    <property type="component" value="Chromosome 2"/>
</dbReference>
<sequence length="863" mass="95380">MATFDHLSNMNDVALKPRLLRTILKEQVPDEKHPFSISSELSRVITIIRTHSLLSESFSEEKSVDPKQIGRWKSAVDSWVDRILALVSSNMPDKCWAGICLLGFTCQECSSARFLASYSEWFQKLLSVLQLSACSHFVRVASCASISDLFVRLSGFPSEKKDGSSYAVRVVQQVLKLLNDDGSETIWESALHLLRTVIISFPSSIHRHYESVEYAIASKILSGGCSQDMLEKLSYCLAFLPKSKGDEESWSLLMQKILVVINDQLNIFFQGLEEETKRNEVVRLLVPPGKNPPPPLGNYILDEEASNKATNKTEQSLVSNISTLMLCCCTMLTNSYPVRVNVPVPLLLALVERVLMVNGSLPEMSLPFVTSKQQENMCSELPVLHSFGLDLLTAIIKGMGSSLLPYAASIVRLTTRYFKTCSLPELRIKLYSITRILLISRGVGMASCLRQDVINNALVDLSTNKNKSSDLLNSSNSNGSTEALLPHSRRKRKHGNITGSLQTHESSDLGVENPKNLPVTPVSLKIAALEALETLINVAGSVRSEEWRSNVDNLLITITRESFQEGPVIGDKSNFEQKELAATTEDFQLAALRALSASFLSFARVRPPYLAQGLELFRIGRQQPGTKLAEFCTHALLALEVLIHPRVLSFSDYPYANDNSVMEAHHNYRNDYALGQKHSAPFGLHDAPESDDDLCARWVDNGEEPDLPLATYTKSSEEPSFKIQDRNEQVFEEATYAEVDMKAVDDETIVKRDQPEEAVMQFQEPVCCTSNPVAEASRGSVDTEMVSETEKIVSDSTVPKESGQRALMNNKASELAFPSNSTLPGTSDLVKGQGVAIKLDHGDSSSEDGFPDIVDADPDSDSD</sequence>
<gene>
    <name evidence="1" type="ORF">L6164_002975</name>
</gene>
<accession>A0ACB9Q0F5</accession>
<keyword evidence="2" id="KW-1185">Reference proteome</keyword>
<name>A0ACB9Q0F5_BAUVA</name>
<protein>
    <submittedName>
        <fullName evidence="1">Uncharacterized protein</fullName>
    </submittedName>
</protein>